<evidence type="ECO:0000256" key="2">
    <source>
        <dbReference type="SAM" id="Phobius"/>
    </source>
</evidence>
<evidence type="ECO:0000256" key="1">
    <source>
        <dbReference type="SAM" id="MobiDB-lite"/>
    </source>
</evidence>
<organism evidence="3 4">
    <name type="scientific">Sandaracinus amylolyticus</name>
    <dbReference type="NCBI Taxonomy" id="927083"/>
    <lineage>
        <taxon>Bacteria</taxon>
        <taxon>Pseudomonadati</taxon>
        <taxon>Myxococcota</taxon>
        <taxon>Polyangia</taxon>
        <taxon>Polyangiales</taxon>
        <taxon>Sandaracinaceae</taxon>
        <taxon>Sandaracinus</taxon>
    </lineage>
</organism>
<dbReference type="KEGG" id="samy:DB32_005728"/>
<evidence type="ECO:0000313" key="3">
    <source>
        <dbReference type="EMBL" id="AKF08579.1"/>
    </source>
</evidence>
<protein>
    <submittedName>
        <fullName evidence="3">Uncharacterized protein</fullName>
    </submittedName>
</protein>
<dbReference type="Proteomes" id="UP000034883">
    <property type="component" value="Chromosome"/>
</dbReference>
<proteinExistence type="predicted"/>
<name>A0A0F6SGF0_9BACT</name>
<gene>
    <name evidence="3" type="ORF">DB32_005728</name>
</gene>
<keyword evidence="2" id="KW-0472">Membrane</keyword>
<sequence>MAHDTHGAAVDHAHHAGGEHPELPPVQDEAADTPMWLPVTGLVLLALLTLFVLWRAAQPAPEAPVEAAVADAPAEVEAAPAE</sequence>
<accession>A0A0F6SGF0</accession>
<feature type="region of interest" description="Disordered" evidence="1">
    <location>
        <begin position="1"/>
        <end position="29"/>
    </location>
</feature>
<dbReference type="RefSeq" id="WP_053235704.1">
    <property type="nucleotide sequence ID" value="NZ_CP011125.1"/>
</dbReference>
<keyword evidence="2" id="KW-1133">Transmembrane helix</keyword>
<feature type="compositionally biased region" description="Basic and acidic residues" evidence="1">
    <location>
        <begin position="1"/>
        <end position="22"/>
    </location>
</feature>
<reference evidence="3 4" key="1">
    <citation type="submission" date="2015-03" db="EMBL/GenBank/DDBJ databases">
        <title>Genome assembly of Sandaracinus amylolyticus DSM 53668.</title>
        <authorList>
            <person name="Sharma G."/>
            <person name="Subramanian S."/>
        </authorList>
    </citation>
    <scope>NUCLEOTIDE SEQUENCE [LARGE SCALE GENOMIC DNA]</scope>
    <source>
        <strain evidence="3 4">DSM 53668</strain>
    </source>
</reference>
<evidence type="ECO:0000313" key="4">
    <source>
        <dbReference type="Proteomes" id="UP000034883"/>
    </source>
</evidence>
<feature type="transmembrane region" description="Helical" evidence="2">
    <location>
        <begin position="35"/>
        <end position="54"/>
    </location>
</feature>
<dbReference type="EMBL" id="CP011125">
    <property type="protein sequence ID" value="AKF08579.1"/>
    <property type="molecule type" value="Genomic_DNA"/>
</dbReference>
<keyword evidence="4" id="KW-1185">Reference proteome</keyword>
<keyword evidence="2" id="KW-0812">Transmembrane</keyword>
<dbReference type="AlphaFoldDB" id="A0A0F6SGF0"/>